<sequence length="545" mass="59094">MGVVGEGEEEGVVVRGGGEAGPSNHNKTSTARIVEWQADSPPPPVPDVNFAEYILQSFQSHSHDVAMVNVQEGTIEGETHTYTQLQREVSWVAGGLVASGVRPGDVVLLLTHTHFDYATVLLAVVYMGGVCVPISAGLKSEELAHVIKVSSAKYAIIQHKSAARENLRGALSLLPRGVLRQVWKLEREEEEEEEEDTTPSLSHLLRGPPVPPHNMAHTASTTPAVMFFSSGTTGLPKGVLLSHTNLLAPHLCNRYMLDLTTKTLGNDAALLLSAAYARMLLLLPLHHIYGFHMLMIAFCFGFTSYLLPHFSPVKFFSAIEKYKITACPMVPHLASFLADSPLTSKYDLSSLRSVSSSTAPLSSATIHSLLHKRGLEIGNGYGMTEAVCIATNGGLFGFNPESVGKIMPYTQVKVTDINTGQPLGEGEEGEVCVKSATVMMGYVNNSTATAETIDPQGWLHTGDLGYYDKDNFIFLTDRMKDLIKVKGFQVSPKEVEEVILKVEGVLEVAVVGVPHHRTGEAARAWVVLKEGTHTTPQHIQRAVRG</sequence>
<gene>
    <name evidence="9" type="ORF">Pmani_014957</name>
</gene>
<feature type="domain" description="AMP-dependent synthetase/ligase" evidence="7">
    <location>
        <begin position="60"/>
        <end position="442"/>
    </location>
</feature>
<dbReference type="GO" id="GO:0016405">
    <property type="term" value="F:CoA-ligase activity"/>
    <property type="evidence" value="ECO:0007669"/>
    <property type="project" value="TreeGrafter"/>
</dbReference>
<keyword evidence="6" id="KW-1133">Transmembrane helix</keyword>
<dbReference type="PROSITE" id="PS00455">
    <property type="entry name" value="AMP_BINDING"/>
    <property type="match status" value="1"/>
</dbReference>
<evidence type="ECO:0000259" key="7">
    <source>
        <dbReference type="Pfam" id="PF00501"/>
    </source>
</evidence>
<feature type="non-terminal residue" evidence="9">
    <location>
        <position position="545"/>
    </location>
</feature>
<dbReference type="InterPro" id="IPR045851">
    <property type="entry name" value="AMP-bd_C_sf"/>
</dbReference>
<feature type="transmembrane region" description="Helical" evidence="6">
    <location>
        <begin position="289"/>
        <end position="307"/>
    </location>
</feature>
<comment type="caution">
    <text evidence="9">The sequence shown here is derived from an EMBL/GenBank/DDBJ whole genome shotgun (WGS) entry which is preliminary data.</text>
</comment>
<dbReference type="InterPro" id="IPR025110">
    <property type="entry name" value="AMP-bd_C"/>
</dbReference>
<dbReference type="InterPro" id="IPR000873">
    <property type="entry name" value="AMP-dep_synth/lig_dom"/>
</dbReference>
<feature type="compositionally biased region" description="Acidic residues" evidence="5">
    <location>
        <begin position="1"/>
        <end position="11"/>
    </location>
</feature>
<accession>A0AAE1PT91</accession>
<keyword evidence="6" id="KW-0472">Membrane</keyword>
<dbReference type="AlphaFoldDB" id="A0AAE1PT91"/>
<reference evidence="9" key="1">
    <citation type="submission" date="2023-11" db="EMBL/GenBank/DDBJ databases">
        <title>Genome assemblies of two species of porcelain crab, Petrolisthes cinctipes and Petrolisthes manimaculis (Anomura: Porcellanidae).</title>
        <authorList>
            <person name="Angst P."/>
        </authorList>
    </citation>
    <scope>NUCLEOTIDE SEQUENCE</scope>
    <source>
        <strain evidence="9">PB745_02</strain>
        <tissue evidence="9">Gill</tissue>
    </source>
</reference>
<evidence type="ECO:0000256" key="4">
    <source>
        <dbReference type="ARBA" id="ARBA00023140"/>
    </source>
</evidence>
<keyword evidence="3" id="KW-0436">Ligase</keyword>
<evidence type="ECO:0000256" key="1">
    <source>
        <dbReference type="ARBA" id="ARBA00004275"/>
    </source>
</evidence>
<dbReference type="InterPro" id="IPR020845">
    <property type="entry name" value="AMP-binding_CS"/>
</dbReference>
<evidence type="ECO:0000256" key="6">
    <source>
        <dbReference type="SAM" id="Phobius"/>
    </source>
</evidence>
<dbReference type="PANTHER" id="PTHR24096">
    <property type="entry name" value="LONG-CHAIN-FATTY-ACID--COA LIGASE"/>
    <property type="match status" value="1"/>
</dbReference>
<evidence type="ECO:0008006" key="11">
    <source>
        <dbReference type="Google" id="ProtNLM"/>
    </source>
</evidence>
<dbReference type="GO" id="GO:0005777">
    <property type="term" value="C:peroxisome"/>
    <property type="evidence" value="ECO:0007669"/>
    <property type="project" value="UniProtKB-SubCell"/>
</dbReference>
<keyword evidence="6" id="KW-0812">Transmembrane</keyword>
<dbReference type="Gene3D" id="3.30.300.30">
    <property type="match status" value="1"/>
</dbReference>
<protein>
    <recommendedName>
        <fullName evidence="11">AMP-dependent synthetase/ligase domain-containing protein</fullName>
    </recommendedName>
</protein>
<dbReference type="Pfam" id="PF00501">
    <property type="entry name" value="AMP-binding"/>
    <property type="match status" value="1"/>
</dbReference>
<dbReference type="Pfam" id="PF13193">
    <property type="entry name" value="AMP-binding_C"/>
    <property type="match status" value="1"/>
</dbReference>
<feature type="region of interest" description="Disordered" evidence="5">
    <location>
        <begin position="1"/>
        <end position="27"/>
    </location>
</feature>
<dbReference type="PANTHER" id="PTHR24096:SF149">
    <property type="entry name" value="AMP-BINDING DOMAIN-CONTAINING PROTEIN-RELATED"/>
    <property type="match status" value="1"/>
</dbReference>
<feature type="region of interest" description="Disordered" evidence="5">
    <location>
        <begin position="187"/>
        <end position="207"/>
    </location>
</feature>
<evidence type="ECO:0000313" key="9">
    <source>
        <dbReference type="EMBL" id="KAK4313736.1"/>
    </source>
</evidence>
<organism evidence="9 10">
    <name type="scientific">Petrolisthes manimaculis</name>
    <dbReference type="NCBI Taxonomy" id="1843537"/>
    <lineage>
        <taxon>Eukaryota</taxon>
        <taxon>Metazoa</taxon>
        <taxon>Ecdysozoa</taxon>
        <taxon>Arthropoda</taxon>
        <taxon>Crustacea</taxon>
        <taxon>Multicrustacea</taxon>
        <taxon>Malacostraca</taxon>
        <taxon>Eumalacostraca</taxon>
        <taxon>Eucarida</taxon>
        <taxon>Decapoda</taxon>
        <taxon>Pleocyemata</taxon>
        <taxon>Anomura</taxon>
        <taxon>Galatheoidea</taxon>
        <taxon>Porcellanidae</taxon>
        <taxon>Petrolisthes</taxon>
    </lineage>
</organism>
<evidence type="ECO:0000256" key="5">
    <source>
        <dbReference type="SAM" id="MobiDB-lite"/>
    </source>
</evidence>
<evidence type="ECO:0000259" key="8">
    <source>
        <dbReference type="Pfam" id="PF13193"/>
    </source>
</evidence>
<keyword evidence="10" id="KW-1185">Reference proteome</keyword>
<feature type="compositionally biased region" description="Acidic residues" evidence="5">
    <location>
        <begin position="188"/>
        <end position="197"/>
    </location>
</feature>
<dbReference type="SUPFAM" id="SSF56801">
    <property type="entry name" value="Acetyl-CoA synthetase-like"/>
    <property type="match status" value="1"/>
</dbReference>
<evidence type="ECO:0000313" key="10">
    <source>
        <dbReference type="Proteomes" id="UP001292094"/>
    </source>
</evidence>
<dbReference type="Gene3D" id="3.40.50.12780">
    <property type="entry name" value="N-terminal domain of ligase-like"/>
    <property type="match status" value="1"/>
</dbReference>
<proteinExistence type="inferred from homology"/>
<keyword evidence="4" id="KW-0576">Peroxisome</keyword>
<dbReference type="InterPro" id="IPR042099">
    <property type="entry name" value="ANL_N_sf"/>
</dbReference>
<name>A0AAE1PT91_9EUCA</name>
<dbReference type="Proteomes" id="UP001292094">
    <property type="component" value="Unassembled WGS sequence"/>
</dbReference>
<comment type="similarity">
    <text evidence="2">Belongs to the ATP-dependent AMP-binding enzyme family.</text>
</comment>
<evidence type="ECO:0000256" key="3">
    <source>
        <dbReference type="ARBA" id="ARBA00022598"/>
    </source>
</evidence>
<dbReference type="EMBL" id="JAWZYT010001275">
    <property type="protein sequence ID" value="KAK4313736.1"/>
    <property type="molecule type" value="Genomic_DNA"/>
</dbReference>
<comment type="subcellular location">
    <subcellularLocation>
        <location evidence="1">Peroxisome</location>
    </subcellularLocation>
</comment>
<evidence type="ECO:0000256" key="2">
    <source>
        <dbReference type="ARBA" id="ARBA00006432"/>
    </source>
</evidence>
<feature type="domain" description="AMP-binding enzyme C-terminal" evidence="8">
    <location>
        <begin position="494"/>
        <end position="544"/>
    </location>
</feature>